<accession>A0A420PBR2</accession>
<protein>
    <recommendedName>
        <fullName evidence="3">Heterokaryon incompatibility domain-containing protein</fullName>
    </recommendedName>
</protein>
<proteinExistence type="predicted"/>
<dbReference type="EMBL" id="MRCY01000300">
    <property type="protein sequence ID" value="RKK89944.1"/>
    <property type="molecule type" value="Genomic_DNA"/>
</dbReference>
<dbReference type="AlphaFoldDB" id="A0A420PBR2"/>
<dbReference type="Pfam" id="PF26639">
    <property type="entry name" value="Het-6_barrel"/>
    <property type="match status" value="1"/>
</dbReference>
<reference evidence="1 2" key="1">
    <citation type="journal article" date="2018" name="Sci. Rep.">
        <title>Characterisation of pathogen-specific regions and novel effector candidates in Fusarium oxysporum f. sp. cepae.</title>
        <authorList>
            <person name="Armitage A.D."/>
            <person name="Taylor A."/>
            <person name="Sobczyk M.K."/>
            <person name="Baxter L."/>
            <person name="Greenfield B.P."/>
            <person name="Bates H.J."/>
            <person name="Wilson F."/>
            <person name="Jackson A.C."/>
            <person name="Ott S."/>
            <person name="Harrison R.J."/>
            <person name="Clarkson J.P."/>
        </authorList>
    </citation>
    <scope>NUCLEOTIDE SEQUENCE [LARGE SCALE GENOMIC DNA]</scope>
    <source>
        <strain evidence="1 2">Fo_A28</strain>
    </source>
</reference>
<evidence type="ECO:0000313" key="1">
    <source>
        <dbReference type="EMBL" id="RKK89944.1"/>
    </source>
</evidence>
<comment type="caution">
    <text evidence="1">The sequence shown here is derived from an EMBL/GenBank/DDBJ whole genome shotgun (WGS) entry which is preliminary data.</text>
</comment>
<evidence type="ECO:0008006" key="3">
    <source>
        <dbReference type="Google" id="ProtNLM"/>
    </source>
</evidence>
<sequence>MGLVLEGFIVDRIQHSGMILRETGTSYHTPQPHWQLGLRNSDVLIDETIDSLDFASFLHLIEDERFPEDILISSANLQCTDDPENILRNAHYRRMEWATDMDNGVGNDAITEAWNLTRRFAQGSPSNRPMIEQFVETITSGTTIGKRTAAVDMLLHFAKDRFSMVSGVLEGVGSGKSLSKSVRDCLRSKGYLDSAVEASLLYNERKRSVEPDVVINRHVQNGFRNLLSSFHSNNANGAKDAVKALATATSRHDEDGVFNASFVCGGVGKRFVITKSGRMALTHPQCRRGHVICVLFGGVTPFILRPTPDSPNSYVFLGQCYVDDLMDGRVIKQWEAGEIQVEKLRLS</sequence>
<gene>
    <name evidence="1" type="ORF">BFJ68_g16591</name>
</gene>
<name>A0A420PBR2_FUSOX</name>
<dbReference type="Proteomes" id="UP000285860">
    <property type="component" value="Unassembled WGS sequence"/>
</dbReference>
<organism evidence="1 2">
    <name type="scientific">Fusarium oxysporum</name>
    <name type="common">Fusarium vascular wilt</name>
    <dbReference type="NCBI Taxonomy" id="5507"/>
    <lineage>
        <taxon>Eukaryota</taxon>
        <taxon>Fungi</taxon>
        <taxon>Dikarya</taxon>
        <taxon>Ascomycota</taxon>
        <taxon>Pezizomycotina</taxon>
        <taxon>Sordariomycetes</taxon>
        <taxon>Hypocreomycetidae</taxon>
        <taxon>Hypocreales</taxon>
        <taxon>Nectriaceae</taxon>
        <taxon>Fusarium</taxon>
        <taxon>Fusarium oxysporum species complex</taxon>
    </lineage>
</organism>
<evidence type="ECO:0000313" key="2">
    <source>
        <dbReference type="Proteomes" id="UP000285860"/>
    </source>
</evidence>